<dbReference type="InterPro" id="IPR008271">
    <property type="entry name" value="Ser/Thr_kinase_AS"/>
</dbReference>
<evidence type="ECO:0000256" key="2">
    <source>
        <dbReference type="ARBA" id="ARBA00022679"/>
    </source>
</evidence>
<keyword evidence="3" id="KW-0547">Nucleotide-binding</keyword>
<protein>
    <recommendedName>
        <fullName evidence="1">non-specific serine/threonine protein kinase</fullName>
        <ecNumber evidence="1">2.7.11.1</ecNumber>
    </recommendedName>
</protein>
<dbReference type="PANTHER" id="PTHR43671">
    <property type="entry name" value="SERINE/THREONINE-PROTEIN KINASE NEK"/>
    <property type="match status" value="1"/>
</dbReference>
<accession>A0AAI8Z8G1</accession>
<feature type="compositionally biased region" description="Basic and acidic residues" evidence="6">
    <location>
        <begin position="118"/>
        <end position="146"/>
    </location>
</feature>
<dbReference type="PROSITE" id="PS00108">
    <property type="entry name" value="PROTEIN_KINASE_ST"/>
    <property type="match status" value="1"/>
</dbReference>
<keyword evidence="2" id="KW-0808">Transferase</keyword>
<dbReference type="InterPro" id="IPR000719">
    <property type="entry name" value="Prot_kinase_dom"/>
</dbReference>
<feature type="region of interest" description="Disordered" evidence="6">
    <location>
        <begin position="1"/>
        <end position="182"/>
    </location>
</feature>
<dbReference type="GO" id="GO:0004674">
    <property type="term" value="F:protein serine/threonine kinase activity"/>
    <property type="evidence" value="ECO:0007669"/>
    <property type="project" value="UniProtKB-EC"/>
</dbReference>
<evidence type="ECO:0000256" key="1">
    <source>
        <dbReference type="ARBA" id="ARBA00012513"/>
    </source>
</evidence>
<feature type="domain" description="Protein kinase" evidence="7">
    <location>
        <begin position="518"/>
        <end position="848"/>
    </location>
</feature>
<sequence length="884" mass="102080">MSEYHFKRKDPKRNASTRAAPARTTLQSSGSKRRSDHADEPESEGGRSKRGRNSGSGRRQDNEITQSEPSQEVHANGSQRLRRSGEAAEAEASHEGTDSYRDSTYQIPRKQPNDPTEDDGRPEVDDENNAARDRDVNDGLREEHGLLRGGIHCDGQEEPHSNSPRSDHAPTSAIDQPESEHAKAHGAFFDELYARIPGDRAWETPLWRYAEFVTARDHFNEVSLYQKIDMLKSILETHGVNDDWSLAPPFKRYVDGDLLPEDAWPPLQEELEKMWEDMRTELVTRRASRHAIQEFDAMCQKASAQGYLFELPEAEGRQPDDYVENELRPVFIQEATNFYEPHWNNDVKEHGQDSYDSMKASVRSGLLPWGPEEDRWRTRWAEMGQVLQDHNSDARSLGRFQGLHNIAEHDFRLYGDLLRPYQFDDSFSNKLPEYCAQLDKFLSGQRYANRDKAWIQAIEDARYLDEHAKLREDFQYNVKGSKELSRPPRSHFNRVPPGVTSKQHSRAVGPRQDLGGFWNFKGALGSGMCGSASLWAREDHHARIVERIVVKDSQLLQNMDWNSSANWYGDIHMRIPYEWITNRWLKACEESINVVECKKAYSIYDELHMYRVYLEYCPHGTLEDLIARHDRLRRPEIRAFDGQRIPHRIPVRALWAIFEALVSAVCLMRHGRLPDQDERRTTPDHRTILHLDIKPENVLLAEPNKELWPGIPVPKVADFGIAIIAMTDEDAPYGDGSGTRGYFPPEQALLSYEYHPEWYRRYRMSTASDVWSIGRTMLSLMKITQVETIMYEEYKYFDFDRGGDVPEFGDAEEIYPAALCDLVKACLQRLPPDRIPVDQLWSNIHMHVASCEGLSARVMKLDPEDPNELLDYKEDQYTLFTRTG</sequence>
<dbReference type="Gene3D" id="1.10.510.10">
    <property type="entry name" value="Transferase(Phosphotransferase) domain 1"/>
    <property type="match status" value="1"/>
</dbReference>
<dbReference type="GO" id="GO:0005524">
    <property type="term" value="F:ATP binding"/>
    <property type="evidence" value="ECO:0007669"/>
    <property type="project" value="UniProtKB-KW"/>
</dbReference>
<evidence type="ECO:0000256" key="3">
    <source>
        <dbReference type="ARBA" id="ARBA00022741"/>
    </source>
</evidence>
<dbReference type="SMART" id="SM00220">
    <property type="entry name" value="S_TKc"/>
    <property type="match status" value="1"/>
</dbReference>
<evidence type="ECO:0000256" key="5">
    <source>
        <dbReference type="ARBA" id="ARBA00022840"/>
    </source>
</evidence>
<dbReference type="AlphaFoldDB" id="A0AAI8Z8G1"/>
<proteinExistence type="predicted"/>
<evidence type="ECO:0000313" key="9">
    <source>
        <dbReference type="Proteomes" id="UP001296104"/>
    </source>
</evidence>
<keyword evidence="4 8" id="KW-0418">Kinase</keyword>
<feature type="compositionally biased region" description="Basic residues" evidence="6">
    <location>
        <begin position="1"/>
        <end position="11"/>
    </location>
</feature>
<gene>
    <name evidence="8" type="ORF">LECACI_7A009524</name>
</gene>
<dbReference type="EMBL" id="CAVMBE010000114">
    <property type="protein sequence ID" value="CAK4034366.1"/>
    <property type="molecule type" value="Genomic_DNA"/>
</dbReference>
<keyword evidence="5" id="KW-0067">ATP-binding</keyword>
<feature type="compositionally biased region" description="Basic and acidic residues" evidence="6">
    <location>
        <begin position="83"/>
        <end position="101"/>
    </location>
</feature>
<comment type="caution">
    <text evidence="8">The sequence shown here is derived from an EMBL/GenBank/DDBJ whole genome shotgun (WGS) entry which is preliminary data.</text>
</comment>
<organism evidence="8 9">
    <name type="scientific">Lecanosticta acicola</name>
    <dbReference type="NCBI Taxonomy" id="111012"/>
    <lineage>
        <taxon>Eukaryota</taxon>
        <taxon>Fungi</taxon>
        <taxon>Dikarya</taxon>
        <taxon>Ascomycota</taxon>
        <taxon>Pezizomycotina</taxon>
        <taxon>Dothideomycetes</taxon>
        <taxon>Dothideomycetidae</taxon>
        <taxon>Mycosphaerellales</taxon>
        <taxon>Mycosphaerellaceae</taxon>
        <taxon>Lecanosticta</taxon>
    </lineage>
</organism>
<dbReference type="PANTHER" id="PTHR43671:SF13">
    <property type="entry name" value="SERINE_THREONINE-PROTEIN KINASE NEK2"/>
    <property type="match status" value="1"/>
</dbReference>
<evidence type="ECO:0000259" key="7">
    <source>
        <dbReference type="PROSITE" id="PS50011"/>
    </source>
</evidence>
<feature type="compositionally biased region" description="Basic and acidic residues" evidence="6">
    <location>
        <begin position="36"/>
        <end position="47"/>
    </location>
</feature>
<dbReference type="Proteomes" id="UP001296104">
    <property type="component" value="Unassembled WGS sequence"/>
</dbReference>
<reference evidence="8" key="1">
    <citation type="submission" date="2023-11" db="EMBL/GenBank/DDBJ databases">
        <authorList>
            <person name="Alioto T."/>
            <person name="Alioto T."/>
            <person name="Gomez Garrido J."/>
        </authorList>
    </citation>
    <scope>NUCLEOTIDE SEQUENCE</scope>
</reference>
<dbReference type="PROSITE" id="PS50011">
    <property type="entry name" value="PROTEIN_KINASE_DOM"/>
    <property type="match status" value="1"/>
</dbReference>
<feature type="compositionally biased region" description="Basic and acidic residues" evidence="6">
    <location>
        <begin position="154"/>
        <end position="168"/>
    </location>
</feature>
<dbReference type="Pfam" id="PF00069">
    <property type="entry name" value="Pkinase"/>
    <property type="match status" value="1"/>
</dbReference>
<evidence type="ECO:0000256" key="4">
    <source>
        <dbReference type="ARBA" id="ARBA00022777"/>
    </source>
</evidence>
<feature type="region of interest" description="Disordered" evidence="6">
    <location>
        <begin position="482"/>
        <end position="508"/>
    </location>
</feature>
<name>A0AAI8Z8G1_9PEZI</name>
<dbReference type="EC" id="2.7.11.1" evidence="1"/>
<dbReference type="SUPFAM" id="SSF56112">
    <property type="entry name" value="Protein kinase-like (PK-like)"/>
    <property type="match status" value="1"/>
</dbReference>
<dbReference type="InterPro" id="IPR011009">
    <property type="entry name" value="Kinase-like_dom_sf"/>
</dbReference>
<evidence type="ECO:0000256" key="6">
    <source>
        <dbReference type="SAM" id="MobiDB-lite"/>
    </source>
</evidence>
<dbReference type="InterPro" id="IPR050660">
    <property type="entry name" value="NEK_Ser/Thr_kinase"/>
</dbReference>
<keyword evidence="9" id="KW-1185">Reference proteome</keyword>
<evidence type="ECO:0000313" key="8">
    <source>
        <dbReference type="EMBL" id="CAK4034366.1"/>
    </source>
</evidence>